<organism evidence="1">
    <name type="scientific">Methanococcus maripaludis (strain C6 / ATCC BAA-1332)</name>
    <dbReference type="NCBI Taxonomy" id="444158"/>
    <lineage>
        <taxon>Archaea</taxon>
        <taxon>Methanobacteriati</taxon>
        <taxon>Methanobacteriota</taxon>
        <taxon>Methanomada group</taxon>
        <taxon>Methanococci</taxon>
        <taxon>Methanococcales</taxon>
        <taxon>Methanococcaceae</taxon>
        <taxon>Methanococcus</taxon>
    </lineage>
</organism>
<dbReference type="InterPro" id="IPR019205">
    <property type="entry name" value="DUF2080_transposon-encoded"/>
</dbReference>
<dbReference type="PhylomeDB" id="A9A6E7"/>
<dbReference type="AlphaFoldDB" id="A9A6E7"/>
<evidence type="ECO:0000313" key="1">
    <source>
        <dbReference type="EMBL" id="ABX01243.1"/>
    </source>
</evidence>
<protein>
    <recommendedName>
        <fullName evidence="2">Transposon-encoded protein</fullName>
    </recommendedName>
</protein>
<accession>A9A6E7</accession>
<dbReference type="STRING" id="444158.MmarC6_0424"/>
<dbReference type="HOGENOM" id="CLU_193454_0_0_2"/>
<dbReference type="KEGG" id="mmx:MmarC6_0424"/>
<evidence type="ECO:0008006" key="2">
    <source>
        <dbReference type="Google" id="ProtNLM"/>
    </source>
</evidence>
<proteinExistence type="predicted"/>
<reference evidence="1" key="1">
    <citation type="submission" date="2007-10" db="EMBL/GenBank/DDBJ databases">
        <title>Complete sequence of Methanococcus maripaludis C6.</title>
        <authorList>
            <consortium name="US DOE Joint Genome Institute"/>
            <person name="Copeland A."/>
            <person name="Lucas S."/>
            <person name="Lapidus A."/>
            <person name="Barry K."/>
            <person name="Glavina del Rio T."/>
            <person name="Dalin E."/>
            <person name="Tice H."/>
            <person name="Pitluck S."/>
            <person name="Clum A."/>
            <person name="Schmutz J."/>
            <person name="Larimer F."/>
            <person name="Land M."/>
            <person name="Hauser L."/>
            <person name="Kyrpides N."/>
            <person name="Mikhailova N."/>
            <person name="Sieprawska-Lupa M."/>
            <person name="Whitman W.B."/>
            <person name="Richardson P."/>
        </authorList>
    </citation>
    <scope>NUCLEOTIDE SEQUENCE [LARGE SCALE GENOMIC DNA]</scope>
    <source>
        <strain evidence="1">C6</strain>
    </source>
</reference>
<dbReference type="EMBL" id="CP000867">
    <property type="protein sequence ID" value="ABX01243.1"/>
    <property type="molecule type" value="Genomic_DNA"/>
</dbReference>
<name>A9A6E7_METM6</name>
<dbReference type="eggNOG" id="arCOG07633">
    <property type="taxonomic scope" value="Archaea"/>
</dbReference>
<sequence length="68" mass="7625">MNIPDEDILVHYQGKVKSQGSSGRIYPNPLADHVGHDVRIIIMKKKSDSNPARLTIQLQEQIENAKMG</sequence>
<dbReference type="OrthoDB" id="60671at2157"/>
<dbReference type="Pfam" id="PF09853">
    <property type="entry name" value="DUF2080"/>
    <property type="match status" value="1"/>
</dbReference>
<gene>
    <name evidence="1" type="ordered locus">MmarC6_0424</name>
</gene>